<dbReference type="SFLD" id="SFLDG01129">
    <property type="entry name" value="C1.5:_HAD__Beta-PGM__Phosphata"/>
    <property type="match status" value="1"/>
</dbReference>
<dbReference type="Gene3D" id="3.40.50.1000">
    <property type="entry name" value="HAD superfamily/HAD-like"/>
    <property type="match status" value="1"/>
</dbReference>
<dbReference type="SFLD" id="SFLDS00003">
    <property type="entry name" value="Haloacid_Dehalogenase"/>
    <property type="match status" value="1"/>
</dbReference>
<evidence type="ECO:0000313" key="3">
    <source>
        <dbReference type="Proteomes" id="UP000275256"/>
    </source>
</evidence>
<dbReference type="InterPro" id="IPR006439">
    <property type="entry name" value="HAD-SF_hydro_IA"/>
</dbReference>
<feature type="region of interest" description="Disordered" evidence="1">
    <location>
        <begin position="233"/>
        <end position="254"/>
    </location>
</feature>
<protein>
    <submittedName>
        <fullName evidence="2">HAD family hydrolase</fullName>
    </submittedName>
</protein>
<feature type="compositionally biased region" description="Basic and acidic residues" evidence="1">
    <location>
        <begin position="235"/>
        <end position="244"/>
    </location>
</feature>
<evidence type="ECO:0000256" key="1">
    <source>
        <dbReference type="SAM" id="MobiDB-lite"/>
    </source>
</evidence>
<dbReference type="OrthoDB" id="9797743at2"/>
<keyword evidence="2" id="KW-0378">Hydrolase</keyword>
<reference evidence="2 3" key="1">
    <citation type="submission" date="2018-10" db="EMBL/GenBank/DDBJ databases">
        <title>Tessaracoccus antarcticuss sp. nov., isolated from sediment.</title>
        <authorList>
            <person name="Zhou L.Y."/>
            <person name="Du Z.J."/>
        </authorList>
    </citation>
    <scope>NUCLEOTIDE SEQUENCE [LARGE SCALE GENOMIC DNA]</scope>
    <source>
        <strain evidence="2 3">JDX10</strain>
    </source>
</reference>
<dbReference type="AlphaFoldDB" id="A0A3M0GIL4"/>
<dbReference type="PANTHER" id="PTHR43434">
    <property type="entry name" value="PHOSPHOGLYCOLATE PHOSPHATASE"/>
    <property type="match status" value="1"/>
</dbReference>
<sequence>MVTPHISLPRRATVFDLDGTLADSVSVIEDTMHLAITGAGHEAERHAIRATIGRPLDVALADLTGQDIGHDSVTAMVAAYRTAYVPAIEAVGAALLLPGVPEMLVRLRAAGHSIGVVTAKTTPGAEHLLEIIGLRHLVDVLVGTERVLHGKPAPDSGLLALEELGVEAGDTWYVGDATSDMTMAIAAGMRPLGVTTGVADRDELLAAGALAVADTPDEVATIVIHGWGMTPPGDVSRRLERAEGIEPTSSARKG</sequence>
<dbReference type="Pfam" id="PF13419">
    <property type="entry name" value="HAD_2"/>
    <property type="match status" value="1"/>
</dbReference>
<dbReference type="Proteomes" id="UP000275256">
    <property type="component" value="Unassembled WGS sequence"/>
</dbReference>
<evidence type="ECO:0000313" key="2">
    <source>
        <dbReference type="EMBL" id="RMB62462.1"/>
    </source>
</evidence>
<accession>A0A3M0GIL4</accession>
<keyword evidence="3" id="KW-1185">Reference proteome</keyword>
<gene>
    <name evidence="2" type="ORF">EAX62_04325</name>
</gene>
<dbReference type="Gene3D" id="1.10.150.240">
    <property type="entry name" value="Putative phosphatase, domain 2"/>
    <property type="match status" value="1"/>
</dbReference>
<organism evidence="2 3">
    <name type="scientific">Tessaracoccus antarcticus</name>
    <dbReference type="NCBI Taxonomy" id="2479848"/>
    <lineage>
        <taxon>Bacteria</taxon>
        <taxon>Bacillati</taxon>
        <taxon>Actinomycetota</taxon>
        <taxon>Actinomycetes</taxon>
        <taxon>Propionibacteriales</taxon>
        <taxon>Propionibacteriaceae</taxon>
        <taxon>Tessaracoccus</taxon>
    </lineage>
</organism>
<name>A0A3M0GIL4_9ACTN</name>
<dbReference type="NCBIfam" id="TIGR01549">
    <property type="entry name" value="HAD-SF-IA-v1"/>
    <property type="match status" value="1"/>
</dbReference>
<dbReference type="InterPro" id="IPR036412">
    <property type="entry name" value="HAD-like_sf"/>
</dbReference>
<proteinExistence type="predicted"/>
<dbReference type="GO" id="GO:0008967">
    <property type="term" value="F:phosphoglycolate phosphatase activity"/>
    <property type="evidence" value="ECO:0007669"/>
    <property type="project" value="TreeGrafter"/>
</dbReference>
<dbReference type="PANTHER" id="PTHR43434:SF1">
    <property type="entry name" value="PHOSPHOGLYCOLATE PHOSPHATASE"/>
    <property type="match status" value="1"/>
</dbReference>
<dbReference type="GO" id="GO:0006281">
    <property type="term" value="P:DNA repair"/>
    <property type="evidence" value="ECO:0007669"/>
    <property type="project" value="TreeGrafter"/>
</dbReference>
<comment type="caution">
    <text evidence="2">The sequence shown here is derived from an EMBL/GenBank/DDBJ whole genome shotgun (WGS) entry which is preliminary data.</text>
</comment>
<dbReference type="SUPFAM" id="SSF56784">
    <property type="entry name" value="HAD-like"/>
    <property type="match status" value="1"/>
</dbReference>
<dbReference type="InterPro" id="IPR023214">
    <property type="entry name" value="HAD_sf"/>
</dbReference>
<dbReference type="InterPro" id="IPR050155">
    <property type="entry name" value="HAD-like_hydrolase_sf"/>
</dbReference>
<dbReference type="SFLD" id="SFLDG01135">
    <property type="entry name" value="C1.5.6:_HAD__Beta-PGM__Phospha"/>
    <property type="match status" value="1"/>
</dbReference>
<dbReference type="EMBL" id="REFW01000001">
    <property type="protein sequence ID" value="RMB62462.1"/>
    <property type="molecule type" value="Genomic_DNA"/>
</dbReference>
<dbReference type="InterPro" id="IPR041492">
    <property type="entry name" value="HAD_2"/>
</dbReference>
<dbReference type="InterPro" id="IPR023198">
    <property type="entry name" value="PGP-like_dom2"/>
</dbReference>